<evidence type="ECO:0000313" key="3">
    <source>
        <dbReference type="EMBL" id="QJR37432.1"/>
    </source>
</evidence>
<reference evidence="3 4" key="1">
    <citation type="submission" date="2020-05" db="EMBL/GenBank/DDBJ databases">
        <title>Complete genome sequence of Gemmatimonas greenlandica TET16.</title>
        <authorList>
            <person name="Zeng Y."/>
        </authorList>
    </citation>
    <scope>NUCLEOTIDE SEQUENCE [LARGE SCALE GENOMIC DNA]</scope>
    <source>
        <strain evidence="3 4">TET16</strain>
    </source>
</reference>
<proteinExistence type="predicted"/>
<evidence type="ECO:0000313" key="4">
    <source>
        <dbReference type="Proteomes" id="UP000500938"/>
    </source>
</evidence>
<feature type="region of interest" description="Disordered" evidence="1">
    <location>
        <begin position="59"/>
        <end position="78"/>
    </location>
</feature>
<dbReference type="Proteomes" id="UP000500938">
    <property type="component" value="Chromosome"/>
</dbReference>
<dbReference type="RefSeq" id="WP_171226867.1">
    <property type="nucleotide sequence ID" value="NZ_CP053085.1"/>
</dbReference>
<feature type="signal peptide" evidence="2">
    <location>
        <begin position="1"/>
        <end position="22"/>
    </location>
</feature>
<dbReference type="KEGG" id="ggr:HKW67_18910"/>
<name>A0A6M4IX05_9BACT</name>
<organism evidence="3 4">
    <name type="scientific">Gemmatimonas groenlandica</name>
    <dbReference type="NCBI Taxonomy" id="2732249"/>
    <lineage>
        <taxon>Bacteria</taxon>
        <taxon>Pseudomonadati</taxon>
        <taxon>Gemmatimonadota</taxon>
        <taxon>Gemmatimonadia</taxon>
        <taxon>Gemmatimonadales</taxon>
        <taxon>Gemmatimonadaceae</taxon>
        <taxon>Gemmatimonas</taxon>
    </lineage>
</organism>
<feature type="chain" id="PRO_5026924574" evidence="2">
    <location>
        <begin position="23"/>
        <end position="78"/>
    </location>
</feature>
<accession>A0A6M4IX05</accession>
<sequence>MSIARATGSVFALLIAASVAGAQPAKPAAKAAHDSTKHAATATAPAAASAASAKGAAMAKPAAAAKDSGKATHAAKKH</sequence>
<protein>
    <submittedName>
        <fullName evidence="3">Uncharacterized protein</fullName>
    </submittedName>
</protein>
<gene>
    <name evidence="3" type="ORF">HKW67_18910</name>
</gene>
<evidence type="ECO:0000256" key="1">
    <source>
        <dbReference type="SAM" id="MobiDB-lite"/>
    </source>
</evidence>
<keyword evidence="2" id="KW-0732">Signal</keyword>
<dbReference type="AlphaFoldDB" id="A0A6M4IX05"/>
<feature type="region of interest" description="Disordered" evidence="1">
    <location>
        <begin position="25"/>
        <end position="46"/>
    </location>
</feature>
<keyword evidence="4" id="KW-1185">Reference proteome</keyword>
<evidence type="ECO:0000256" key="2">
    <source>
        <dbReference type="SAM" id="SignalP"/>
    </source>
</evidence>
<dbReference type="EMBL" id="CP053085">
    <property type="protein sequence ID" value="QJR37432.1"/>
    <property type="molecule type" value="Genomic_DNA"/>
</dbReference>